<reference evidence="1 2" key="1">
    <citation type="submission" date="2015-09" db="EMBL/GenBank/DDBJ databases">
        <title>Genome sequencing project for genomic taxonomy and phylogenomics of Bacillus-like bacteria.</title>
        <authorList>
            <person name="Liu B."/>
            <person name="Wang J."/>
            <person name="Zhu Y."/>
            <person name="Liu G."/>
            <person name="Chen Q."/>
            <person name="Chen Z."/>
            <person name="Lan J."/>
            <person name="Che J."/>
            <person name="Ge C."/>
            <person name="Shi H."/>
            <person name="Pan Z."/>
            <person name="Liu X."/>
        </authorList>
    </citation>
    <scope>NUCLEOTIDE SEQUENCE [LARGE SCALE GENOMIC DNA]</scope>
    <source>
        <strain evidence="1 2">DSM 19153</strain>
    </source>
</reference>
<proteinExistence type="predicted"/>
<gene>
    <name evidence="1" type="ORF">AN965_09840</name>
</gene>
<dbReference type="EMBL" id="LJJD01000016">
    <property type="protein sequence ID" value="KQL57240.1"/>
    <property type="molecule type" value="Genomic_DNA"/>
</dbReference>
<accession>A0A9D5DU84</accession>
<comment type="caution">
    <text evidence="1">The sequence shown here is derived from an EMBL/GenBank/DDBJ whole genome shotgun (WGS) entry which is preliminary data.</text>
</comment>
<organism evidence="1 2">
    <name type="scientific">Alkalicoccobacillus plakortidis</name>
    <dbReference type="NCBI Taxonomy" id="444060"/>
    <lineage>
        <taxon>Bacteria</taxon>
        <taxon>Bacillati</taxon>
        <taxon>Bacillota</taxon>
        <taxon>Bacilli</taxon>
        <taxon>Bacillales</taxon>
        <taxon>Bacillaceae</taxon>
        <taxon>Alkalicoccobacillus</taxon>
    </lineage>
</organism>
<dbReference type="Proteomes" id="UP000051061">
    <property type="component" value="Unassembled WGS sequence"/>
</dbReference>
<evidence type="ECO:0000313" key="2">
    <source>
        <dbReference type="Proteomes" id="UP000051061"/>
    </source>
</evidence>
<sequence>MGNLIKSGSFDSMRSDGAQIGSLVYLDADKTKIRISKGQVVGQKCMTYYFPSITHGSVYRVHVLARKYSGAPRVWFEFFDINTNRILNTNPNWDYVEIDDSEDLRLYTLRVTPDHPAIKVLALKFGFFNSPTLGGEAEFHEPFVTVESSNYDGKMLESQVIAMGIVGYDAGRDEWGAVRLSANSYRSVTHGIESMSWDKETKLFTIRYKHANVFRDEDSPTPIGTAYTRGKIYYGSVPSRLLIPILHSTGTHECVYWFADKDGIAADPQELGENAFISLEVKQ</sequence>
<dbReference type="AlphaFoldDB" id="A0A9D5DU84"/>
<evidence type="ECO:0000313" key="1">
    <source>
        <dbReference type="EMBL" id="KQL57240.1"/>
    </source>
</evidence>
<keyword evidence="2" id="KW-1185">Reference proteome</keyword>
<name>A0A9D5DU84_9BACI</name>
<protein>
    <submittedName>
        <fullName evidence="1">Uncharacterized protein</fullName>
    </submittedName>
</protein>